<dbReference type="SUPFAM" id="SSF53850">
    <property type="entry name" value="Periplasmic binding protein-like II"/>
    <property type="match status" value="1"/>
</dbReference>
<accession>A0ABR5ID01</accession>
<feature type="signal peptide" evidence="2">
    <location>
        <begin position="1"/>
        <end position="23"/>
    </location>
</feature>
<evidence type="ECO:0000313" key="5">
    <source>
        <dbReference type="Proteomes" id="UP000037247"/>
    </source>
</evidence>
<dbReference type="Gene3D" id="3.40.190.10">
    <property type="entry name" value="Periplasmic binding protein-like II"/>
    <property type="match status" value="2"/>
</dbReference>
<feature type="chain" id="PRO_5046224985" evidence="2">
    <location>
        <begin position="24"/>
        <end position="312"/>
    </location>
</feature>
<dbReference type="SMART" id="SM00062">
    <property type="entry name" value="PBPb"/>
    <property type="match status" value="1"/>
</dbReference>
<evidence type="ECO:0000259" key="3">
    <source>
        <dbReference type="SMART" id="SM00062"/>
    </source>
</evidence>
<dbReference type="PANTHER" id="PTHR35936:SF17">
    <property type="entry name" value="ARGININE-BINDING EXTRACELLULAR PROTEIN ARTP"/>
    <property type="match status" value="1"/>
</dbReference>
<dbReference type="PANTHER" id="PTHR35936">
    <property type="entry name" value="MEMBRANE-BOUND LYTIC MUREIN TRANSGLYCOSYLASE F"/>
    <property type="match status" value="1"/>
</dbReference>
<proteinExistence type="predicted"/>
<dbReference type="InterPro" id="IPR001638">
    <property type="entry name" value="Solute-binding_3/MltF_N"/>
</dbReference>
<reference evidence="4 5" key="1">
    <citation type="submission" date="2015-05" db="EMBL/GenBank/DDBJ databases">
        <title>Draft genome sequence of the bacterium Gordonia jacobaea a new member of the Gordonia genus.</title>
        <authorList>
            <person name="Jimenez-Galisteo G."/>
            <person name="Dominguez A."/>
            <person name="Munoz E."/>
            <person name="Vinas M."/>
        </authorList>
    </citation>
    <scope>NUCLEOTIDE SEQUENCE [LARGE SCALE GENOMIC DNA]</scope>
    <source>
        <strain evidence="5">mv1</strain>
    </source>
</reference>
<evidence type="ECO:0000256" key="2">
    <source>
        <dbReference type="SAM" id="SignalP"/>
    </source>
</evidence>
<comment type="caution">
    <text evidence="4">The sequence shown here is derived from an EMBL/GenBank/DDBJ whole genome shotgun (WGS) entry which is preliminary data.</text>
</comment>
<dbReference type="Proteomes" id="UP000037247">
    <property type="component" value="Unassembled WGS sequence"/>
</dbReference>
<keyword evidence="5" id="KW-1185">Reference proteome</keyword>
<evidence type="ECO:0000256" key="1">
    <source>
        <dbReference type="ARBA" id="ARBA00022729"/>
    </source>
</evidence>
<protein>
    <submittedName>
        <fullName evidence="4">ABC transporter substrate-binding protein</fullName>
    </submittedName>
</protein>
<sequence length="312" mass="32814">MKHRPRILALLAASAVVGSIALSGCGSSSDDTTSSAEASAVLTQDITSKIVKDDAISAELPESVRSAGTLTVGTTQTPGTSSLPHGGVVDDKNVGLDLDLRDAIGKVLGVNWNVEYGTFASIIPGVQNGKYQVGQANFGVTAEREKVLDFSTYLNDGQGFLGSKRVDLQKVSTITDVCGYTIATTPGSTFQTLLSSHVDDCAKIGKKPWTVQYFNDTAPIFLGLANGKVDLFFGPVLSLKYDEKHVEGTKFLGQISSTPVGFVTAKDSGLAKPISDAVNKLIETGDYAKIFAKWGVPDTGVEKSTVNPPSTF</sequence>
<feature type="domain" description="Solute-binding protein family 3/N-terminal" evidence="3">
    <location>
        <begin position="69"/>
        <end position="298"/>
    </location>
</feature>
<organism evidence="4 5">
    <name type="scientific">Gordonia jacobaea</name>
    <dbReference type="NCBI Taxonomy" id="122202"/>
    <lineage>
        <taxon>Bacteria</taxon>
        <taxon>Bacillati</taxon>
        <taxon>Actinomycetota</taxon>
        <taxon>Actinomycetes</taxon>
        <taxon>Mycobacteriales</taxon>
        <taxon>Gordoniaceae</taxon>
        <taxon>Gordonia</taxon>
    </lineage>
</organism>
<keyword evidence="1 2" id="KW-0732">Signal</keyword>
<dbReference type="PROSITE" id="PS51257">
    <property type="entry name" value="PROKAR_LIPOPROTEIN"/>
    <property type="match status" value="1"/>
</dbReference>
<gene>
    <name evidence="4" type="ORF">ABW18_11440</name>
</gene>
<dbReference type="Pfam" id="PF00497">
    <property type="entry name" value="SBP_bac_3"/>
    <property type="match status" value="1"/>
</dbReference>
<name>A0ABR5ID01_9ACTN</name>
<dbReference type="EMBL" id="LDTZ01000017">
    <property type="protein sequence ID" value="KNA91256.1"/>
    <property type="molecule type" value="Genomic_DNA"/>
</dbReference>
<evidence type="ECO:0000313" key="4">
    <source>
        <dbReference type="EMBL" id="KNA91256.1"/>
    </source>
</evidence>
<dbReference type="RefSeq" id="WP_049699427.1">
    <property type="nucleotide sequence ID" value="NZ_JAQDQF010000004.1"/>
</dbReference>